<dbReference type="AlphaFoldDB" id="A0A814Y3L9"/>
<comment type="similarity">
    <text evidence="1 5">Belongs to the EXO70 family.</text>
</comment>
<keyword evidence="2 5" id="KW-0813">Transport</keyword>
<organism evidence="7 8">
    <name type="scientific">Adineta ricciae</name>
    <name type="common">Rotifer</name>
    <dbReference type="NCBI Taxonomy" id="249248"/>
    <lineage>
        <taxon>Eukaryota</taxon>
        <taxon>Metazoa</taxon>
        <taxon>Spiralia</taxon>
        <taxon>Gnathifera</taxon>
        <taxon>Rotifera</taxon>
        <taxon>Eurotatoria</taxon>
        <taxon>Bdelloidea</taxon>
        <taxon>Adinetida</taxon>
        <taxon>Adinetidae</taxon>
        <taxon>Adineta</taxon>
    </lineage>
</organism>
<evidence type="ECO:0000256" key="1">
    <source>
        <dbReference type="ARBA" id="ARBA00006756"/>
    </source>
</evidence>
<comment type="caution">
    <text evidence="7">The sequence shown here is derived from an EMBL/GenBank/DDBJ whole genome shotgun (WGS) entry which is preliminary data.</text>
</comment>
<evidence type="ECO:0000313" key="8">
    <source>
        <dbReference type="Proteomes" id="UP000663852"/>
    </source>
</evidence>
<dbReference type="PANTHER" id="PTHR12542">
    <property type="entry name" value="EXOCYST COMPLEX PROTEIN EXO70"/>
    <property type="match status" value="1"/>
</dbReference>
<dbReference type="Gene3D" id="1.20.1280.170">
    <property type="entry name" value="Exocyst complex component Exo70"/>
    <property type="match status" value="2"/>
</dbReference>
<evidence type="ECO:0000256" key="2">
    <source>
        <dbReference type="ARBA" id="ARBA00022448"/>
    </source>
</evidence>
<dbReference type="InterPro" id="IPR004140">
    <property type="entry name" value="Exo70"/>
</dbReference>
<comment type="function">
    <text evidence="5">Component of the exocyst complex involved in the docking of exocytic vesicles with fusion sites on the plasma membrane.</text>
</comment>
<dbReference type="EMBL" id="CAJNOJ010000162">
    <property type="protein sequence ID" value="CAF1223727.1"/>
    <property type="molecule type" value="Genomic_DNA"/>
</dbReference>
<feature type="domain" description="Exocyst complex subunit Exo70 C-terminal" evidence="6">
    <location>
        <begin position="287"/>
        <end position="648"/>
    </location>
</feature>
<dbReference type="Proteomes" id="UP000663852">
    <property type="component" value="Unassembled WGS sequence"/>
</dbReference>
<dbReference type="GO" id="GO:0015031">
    <property type="term" value="P:protein transport"/>
    <property type="evidence" value="ECO:0007669"/>
    <property type="project" value="UniProtKB-KW"/>
</dbReference>
<dbReference type="GO" id="GO:0005546">
    <property type="term" value="F:phosphatidylinositol-4,5-bisphosphate binding"/>
    <property type="evidence" value="ECO:0007669"/>
    <property type="project" value="InterPro"/>
</dbReference>
<evidence type="ECO:0000259" key="6">
    <source>
        <dbReference type="Pfam" id="PF03081"/>
    </source>
</evidence>
<name>A0A814Y3L9_ADIRI</name>
<evidence type="ECO:0000313" key="7">
    <source>
        <dbReference type="EMBL" id="CAF1223727.1"/>
    </source>
</evidence>
<dbReference type="PANTHER" id="PTHR12542:SF41">
    <property type="entry name" value="EXOCYST COMPLEX COMPONENT 7"/>
    <property type="match status" value="1"/>
</dbReference>
<dbReference type="SUPFAM" id="SSF74788">
    <property type="entry name" value="Cullin repeat-like"/>
    <property type="match status" value="1"/>
</dbReference>
<dbReference type="GO" id="GO:0006887">
    <property type="term" value="P:exocytosis"/>
    <property type="evidence" value="ECO:0007669"/>
    <property type="project" value="UniProtKB-KW"/>
</dbReference>
<dbReference type="OrthoDB" id="1922221at2759"/>
<evidence type="ECO:0000256" key="4">
    <source>
        <dbReference type="ARBA" id="ARBA00026169"/>
    </source>
</evidence>
<keyword evidence="5" id="KW-0653">Protein transport</keyword>
<proteinExistence type="inferred from homology"/>
<accession>A0A814Y3L9</accession>
<evidence type="ECO:0000256" key="3">
    <source>
        <dbReference type="ARBA" id="ARBA00022483"/>
    </source>
</evidence>
<protein>
    <recommendedName>
        <fullName evidence="4 5">Exocyst complex component 7</fullName>
    </recommendedName>
    <alternativeName>
        <fullName evidence="5">Exocyst complex component Exo70</fullName>
    </alternativeName>
</protein>
<keyword evidence="3 5" id="KW-0268">Exocytosis</keyword>
<evidence type="ECO:0000256" key="5">
    <source>
        <dbReference type="RuleBase" id="RU365026"/>
    </source>
</evidence>
<dbReference type="GO" id="GO:0000145">
    <property type="term" value="C:exocyst"/>
    <property type="evidence" value="ECO:0007669"/>
    <property type="project" value="InterPro"/>
</dbReference>
<reference evidence="7" key="1">
    <citation type="submission" date="2021-02" db="EMBL/GenBank/DDBJ databases">
        <authorList>
            <person name="Nowell W R."/>
        </authorList>
    </citation>
    <scope>NUCLEOTIDE SEQUENCE</scope>
</reference>
<dbReference type="Pfam" id="PF03081">
    <property type="entry name" value="Exo70_C"/>
    <property type="match status" value="1"/>
</dbReference>
<sequence length="653" mass="76381">MATSVYDEEQIRTVLKFILHLNDTNHNLRRLVGDIEHDITLITAVFRYYEAYHEIQIMLNSGPSTNLVDYLVELDRLNDAHKYFKQIHAKDELKRSVALYNIGIQKLIEESDRLIVHYSTPINPDELIEVCKSTTYEPVSAEDVQVSDLSMFRIIFDWFKEHGYQQGLLDRYATKRGSMICESIKLLAEHLGQKSVRRASINMFTVNPRLSTPQRSFNGDMIREHVKAQLTRLGRRIARSPVFSGNDAPSPPSRRNSLLVVPKTNEEADFDRLFSSTRFANDREANRYKYLLDAMVILLLRETDLLFYVFSNEYKSLVLNKLIEVPLTFLYTEAQQLCTAIEESPNKIYDGKFAFYALVSIIRWLHSSKPFLAKFYKENDMKSPQQQFTHTLLPIFENSLIEYLRLTLNEIQNDSSPLSPGGQVHPLTVHVLDYMEDYLSYEDTIIKSYHNRSDTTSQSRVHLADLYRVLCTNIFEKRDDLVLHDDTIIRAIFLINNTNYILKRIEKSSLSSVVDKIHPNLKMNTENCIGKSIKIYIKCCSPIVNAIQQMFHYDNQHHLTNHQLRDCDRDQLKRNFLIVNSAIDAFQRQHQEYIIDDVQLRDQLKSEIKKTILDIFTKYHSKFASMHFTHNPEKYVRYTPAILDHLIEQLFEN</sequence>
<dbReference type="InterPro" id="IPR046364">
    <property type="entry name" value="Exo70_C"/>
</dbReference>
<gene>
    <name evidence="7" type="ORF">EDS130_LOCUS26560</name>
</gene>
<dbReference type="InterPro" id="IPR016159">
    <property type="entry name" value="Cullin_repeat-like_dom_sf"/>
</dbReference>